<keyword evidence="13" id="KW-1185">Reference proteome</keyword>
<dbReference type="Gene3D" id="1.20.120.1770">
    <property type="match status" value="1"/>
</dbReference>
<evidence type="ECO:0000313" key="13">
    <source>
        <dbReference type="Proteomes" id="UP000887566"/>
    </source>
</evidence>
<dbReference type="SMART" id="SM00665">
    <property type="entry name" value="B561"/>
    <property type="match status" value="1"/>
</dbReference>
<evidence type="ECO:0000256" key="7">
    <source>
        <dbReference type="ARBA" id="ARBA00022982"/>
    </source>
</evidence>
<keyword evidence="7" id="KW-0249">Electron transport</keyword>
<dbReference type="Proteomes" id="UP000887566">
    <property type="component" value="Unplaced"/>
</dbReference>
<keyword evidence="10 11" id="KW-0472">Membrane</keyword>
<keyword evidence="9" id="KW-0408">Iron</keyword>
<keyword evidence="8 11" id="KW-1133">Transmembrane helix</keyword>
<dbReference type="PROSITE" id="PS50939">
    <property type="entry name" value="CYTOCHROME_B561"/>
    <property type="match status" value="1"/>
</dbReference>
<evidence type="ECO:0000259" key="12">
    <source>
        <dbReference type="PROSITE" id="PS50939"/>
    </source>
</evidence>
<dbReference type="WBParaSite" id="PSAMB.scaffold147size72779.g2608.t1">
    <property type="protein sequence ID" value="PSAMB.scaffold147size72779.g2608.t1"/>
    <property type="gene ID" value="PSAMB.scaffold147size72779.g2608"/>
</dbReference>
<dbReference type="InterPro" id="IPR006593">
    <property type="entry name" value="Cyt_b561/ferric_Rdtase_TM"/>
</dbReference>
<reference evidence="14" key="1">
    <citation type="submission" date="2022-11" db="UniProtKB">
        <authorList>
            <consortium name="WormBaseParasite"/>
        </authorList>
    </citation>
    <scope>IDENTIFICATION</scope>
</reference>
<dbReference type="FunFam" id="1.20.120.1770:FF:000001">
    <property type="entry name" value="Cytochrome b reductase 1"/>
    <property type="match status" value="1"/>
</dbReference>
<evidence type="ECO:0000256" key="9">
    <source>
        <dbReference type="ARBA" id="ARBA00023004"/>
    </source>
</evidence>
<dbReference type="GO" id="GO:0016020">
    <property type="term" value="C:membrane"/>
    <property type="evidence" value="ECO:0007669"/>
    <property type="project" value="UniProtKB-SubCell"/>
</dbReference>
<evidence type="ECO:0000256" key="5">
    <source>
        <dbReference type="ARBA" id="ARBA00022692"/>
    </source>
</evidence>
<dbReference type="GO" id="GO:0016491">
    <property type="term" value="F:oxidoreductase activity"/>
    <property type="evidence" value="ECO:0007669"/>
    <property type="project" value="InterPro"/>
</dbReference>
<feature type="transmembrane region" description="Helical" evidence="11">
    <location>
        <begin position="173"/>
        <end position="194"/>
    </location>
</feature>
<keyword evidence="5 11" id="KW-0812">Transmembrane</keyword>
<dbReference type="Pfam" id="PF03188">
    <property type="entry name" value="Cytochrom_B561"/>
    <property type="match status" value="1"/>
</dbReference>
<dbReference type="GO" id="GO:0046872">
    <property type="term" value="F:metal ion binding"/>
    <property type="evidence" value="ECO:0007669"/>
    <property type="project" value="UniProtKB-KW"/>
</dbReference>
<evidence type="ECO:0000256" key="1">
    <source>
        <dbReference type="ARBA" id="ARBA00001970"/>
    </source>
</evidence>
<dbReference type="AlphaFoldDB" id="A0A914V2U1"/>
<feature type="domain" description="Cytochrome b561" evidence="12">
    <location>
        <begin position="138"/>
        <end position="351"/>
    </location>
</feature>
<keyword evidence="4" id="KW-0349">Heme</keyword>
<evidence type="ECO:0000256" key="2">
    <source>
        <dbReference type="ARBA" id="ARBA00004141"/>
    </source>
</evidence>
<proteinExistence type="predicted"/>
<evidence type="ECO:0000256" key="10">
    <source>
        <dbReference type="ARBA" id="ARBA00023136"/>
    </source>
</evidence>
<dbReference type="PANTHER" id="PTHR10106">
    <property type="entry name" value="CYTOCHROME B561-RELATED"/>
    <property type="match status" value="1"/>
</dbReference>
<keyword evidence="3" id="KW-0813">Transport</keyword>
<comment type="subcellular location">
    <subcellularLocation>
        <location evidence="2">Membrane</location>
        <topology evidence="2">Multi-pass membrane protein</topology>
    </subcellularLocation>
</comment>
<evidence type="ECO:0000256" key="6">
    <source>
        <dbReference type="ARBA" id="ARBA00022723"/>
    </source>
</evidence>
<feature type="transmembrane region" description="Helical" evidence="11">
    <location>
        <begin position="329"/>
        <end position="351"/>
    </location>
</feature>
<dbReference type="PANTHER" id="PTHR10106:SF0">
    <property type="entry name" value="LD36721P"/>
    <property type="match status" value="1"/>
</dbReference>
<feature type="transmembrane region" description="Helical" evidence="11">
    <location>
        <begin position="291"/>
        <end position="309"/>
    </location>
</feature>
<feature type="transmembrane region" description="Helical" evidence="11">
    <location>
        <begin position="252"/>
        <end position="279"/>
    </location>
</feature>
<name>A0A914V2U1_9BILA</name>
<evidence type="ECO:0000313" key="14">
    <source>
        <dbReference type="WBParaSite" id="PSAMB.scaffold147size72779.g2608.t1"/>
    </source>
</evidence>
<evidence type="ECO:0000256" key="11">
    <source>
        <dbReference type="SAM" id="Phobius"/>
    </source>
</evidence>
<feature type="transmembrane region" description="Helical" evidence="11">
    <location>
        <begin position="131"/>
        <end position="153"/>
    </location>
</feature>
<comment type="cofactor">
    <cofactor evidence="1">
        <name>heme b</name>
        <dbReference type="ChEBI" id="CHEBI:60344"/>
    </cofactor>
</comment>
<organism evidence="13 14">
    <name type="scientific">Plectus sambesii</name>
    <dbReference type="NCBI Taxonomy" id="2011161"/>
    <lineage>
        <taxon>Eukaryota</taxon>
        <taxon>Metazoa</taxon>
        <taxon>Ecdysozoa</taxon>
        <taxon>Nematoda</taxon>
        <taxon>Chromadorea</taxon>
        <taxon>Plectida</taxon>
        <taxon>Plectina</taxon>
        <taxon>Plectoidea</taxon>
        <taxon>Plectidae</taxon>
        <taxon>Plectus</taxon>
    </lineage>
</organism>
<feature type="transmembrane region" description="Helical" evidence="11">
    <location>
        <begin position="206"/>
        <end position="227"/>
    </location>
</feature>
<feature type="transmembrane region" description="Helical" evidence="11">
    <location>
        <begin position="6"/>
        <end position="23"/>
    </location>
</feature>
<evidence type="ECO:0000256" key="4">
    <source>
        <dbReference type="ARBA" id="ARBA00022617"/>
    </source>
</evidence>
<sequence>MPSFCGFLSKVMFTLLLVWSVPLRSSPCQRVRRDDVSCDRRAGCVDGAILASVRPRVTGALGVSILSLAARWRAEEPCDGSFRDGGQQRLVGRERESCVVASQLTRSCALASMSLVLDKYDVMDEEQSMKYFSFFFGLSQFFGGLAVLLVAIWMGSYGGGFGWTESPEQQFHYHPLFMVIGLIFLYGEAMMVYRVFRHERKKFTKLLHVVIHSMIFVFFVVALKAVFDSHNLNVDASGQPAPIPNLYSTHSWVGFTTVILFCMQYVCGFVSFFFPGLSLGVRQWYLPIHQLAGMVIFVMAVMSALMGLSERAAWHNTCWTKEKRFCGEQGVTNMLGVSILLYAICVIFLVANPRWRRRSLPEEESLQPLTAD</sequence>
<protein>
    <submittedName>
        <fullName evidence="14">Cytochrome b561 domain-containing protein</fullName>
    </submittedName>
</protein>
<dbReference type="InterPro" id="IPR043205">
    <property type="entry name" value="CYB561/CYBRD1-like"/>
</dbReference>
<keyword evidence="6" id="KW-0479">Metal-binding</keyword>
<evidence type="ECO:0000256" key="3">
    <source>
        <dbReference type="ARBA" id="ARBA00022448"/>
    </source>
</evidence>
<accession>A0A914V2U1</accession>
<evidence type="ECO:0000256" key="8">
    <source>
        <dbReference type="ARBA" id="ARBA00022989"/>
    </source>
</evidence>